<name>A0A133ZV62_9FIRM</name>
<protein>
    <submittedName>
        <fullName evidence="1">Uncharacterized protein</fullName>
    </submittedName>
</protein>
<dbReference type="Proteomes" id="UP000070394">
    <property type="component" value="Unassembled WGS sequence"/>
</dbReference>
<dbReference type="PATRIC" id="fig|467210.3.peg.907"/>
<dbReference type="RefSeq" id="WP_060930794.1">
    <property type="nucleotide sequence ID" value="NZ_KQ959795.1"/>
</dbReference>
<dbReference type="OrthoDB" id="9771846at2"/>
<gene>
    <name evidence="1" type="ORF">HMPREF1866_00919</name>
</gene>
<evidence type="ECO:0000313" key="2">
    <source>
        <dbReference type="Proteomes" id="UP000070394"/>
    </source>
</evidence>
<reference evidence="2" key="1">
    <citation type="submission" date="2016-01" db="EMBL/GenBank/DDBJ databases">
        <authorList>
            <person name="Mitreva M."/>
            <person name="Pepin K.H."/>
            <person name="Mihindukulasuriya K.A."/>
            <person name="Fulton R."/>
            <person name="Fronick C."/>
            <person name="O'Laughlin M."/>
            <person name="Miner T."/>
            <person name="Herter B."/>
            <person name="Rosa B.A."/>
            <person name="Cordes M."/>
            <person name="Tomlinson C."/>
            <person name="Wollam A."/>
            <person name="Palsikar V.B."/>
            <person name="Mardis E.R."/>
            <person name="Wilson R.K."/>
        </authorList>
    </citation>
    <scope>NUCLEOTIDE SEQUENCE [LARGE SCALE GENOMIC DNA]</scope>
    <source>
        <strain evidence="2">DNF00896</strain>
    </source>
</reference>
<sequence>MSLKEEFMKIITYEEWDKRRQEFKGLDAGDMEVRKHLNELYPTADISGYENGIVKDYFYKTDEITGKRVKIF</sequence>
<evidence type="ECO:0000313" key="1">
    <source>
        <dbReference type="EMBL" id="KXB59316.1"/>
    </source>
</evidence>
<organism evidence="1 2">
    <name type="scientific">Lachnoanaerobaculum saburreum</name>
    <dbReference type="NCBI Taxonomy" id="467210"/>
    <lineage>
        <taxon>Bacteria</taxon>
        <taxon>Bacillati</taxon>
        <taxon>Bacillota</taxon>
        <taxon>Clostridia</taxon>
        <taxon>Lachnospirales</taxon>
        <taxon>Lachnospiraceae</taxon>
        <taxon>Lachnoanaerobaculum</taxon>
    </lineage>
</organism>
<accession>A0A133ZV62</accession>
<dbReference type="EMBL" id="LSDA01000035">
    <property type="protein sequence ID" value="KXB59316.1"/>
    <property type="molecule type" value="Genomic_DNA"/>
</dbReference>
<keyword evidence="2" id="KW-1185">Reference proteome</keyword>
<dbReference type="AlphaFoldDB" id="A0A133ZV62"/>
<proteinExistence type="predicted"/>
<comment type="caution">
    <text evidence="1">The sequence shown here is derived from an EMBL/GenBank/DDBJ whole genome shotgun (WGS) entry which is preliminary data.</text>
</comment>
<dbReference type="STRING" id="467210.HMPREF1866_00919"/>